<reference evidence="1 2" key="1">
    <citation type="submission" date="2018-06" db="EMBL/GenBank/DDBJ databases">
        <authorList>
            <consortium name="Pathogen Informatics"/>
            <person name="Doyle S."/>
        </authorList>
    </citation>
    <scope>NUCLEOTIDE SEQUENCE [LARGE SCALE GENOMIC DNA]</scope>
    <source>
        <strain evidence="1 2">NCTC12026</strain>
    </source>
</reference>
<protein>
    <submittedName>
        <fullName evidence="1">Uncharacterized protein</fullName>
    </submittedName>
</protein>
<evidence type="ECO:0000313" key="1">
    <source>
        <dbReference type="EMBL" id="SUC33745.1"/>
    </source>
</evidence>
<dbReference type="GeneID" id="89492358"/>
<accession>A0A379FYG8</accession>
<dbReference type="Proteomes" id="UP000255129">
    <property type="component" value="Unassembled WGS sequence"/>
</dbReference>
<dbReference type="EMBL" id="UGUA01000001">
    <property type="protein sequence ID" value="SUC33745.1"/>
    <property type="molecule type" value="Genomic_DNA"/>
</dbReference>
<dbReference type="OrthoDB" id="6626054at2"/>
<dbReference type="AlphaFoldDB" id="A0A379FYG8"/>
<organism evidence="1 2">
    <name type="scientific">Providencia rustigianii</name>
    <dbReference type="NCBI Taxonomy" id="158850"/>
    <lineage>
        <taxon>Bacteria</taxon>
        <taxon>Pseudomonadati</taxon>
        <taxon>Pseudomonadota</taxon>
        <taxon>Gammaproteobacteria</taxon>
        <taxon>Enterobacterales</taxon>
        <taxon>Morganellaceae</taxon>
        <taxon>Providencia</taxon>
    </lineage>
</organism>
<evidence type="ECO:0000313" key="2">
    <source>
        <dbReference type="Proteomes" id="UP000255129"/>
    </source>
</evidence>
<sequence>MAKYINLTTYRASPSQRELGVIDINGNIASALSELLSFHFAPQKGEMLVKANSIADIAYNLSVENETPNVLINAKAFFIPTLVAALQSRGLVPFYTFAQRSTTVKDGTVLEKTYIHKNIVECSPEI</sequence>
<gene>
    <name evidence="1" type="ORF">NCTC12026_00066</name>
</gene>
<name>A0A379FYG8_9GAMM</name>
<dbReference type="RefSeq" id="WP_011039820.1">
    <property type="nucleotide sequence ID" value="NZ_UGUA01000001.1"/>
</dbReference>
<proteinExistence type="predicted"/>